<geneLocation type="plasmid" evidence="2 3">
    <name>unnamed1</name>
</geneLocation>
<evidence type="ECO:0000313" key="3">
    <source>
        <dbReference type="Proteomes" id="UP000244496"/>
    </source>
</evidence>
<proteinExistence type="predicted"/>
<name>A0A2S0USC5_9RHOB</name>
<dbReference type="KEGG" id="geh:HYN69_19210"/>
<keyword evidence="3" id="KW-1185">Reference proteome</keyword>
<dbReference type="RefSeq" id="WP_108437512.1">
    <property type="nucleotide sequence ID" value="NZ_CP028919.1"/>
</dbReference>
<dbReference type="Proteomes" id="UP000244496">
    <property type="component" value="Plasmid unnamed1"/>
</dbReference>
<organism evidence="2 3">
    <name type="scientific">Paragemmobacter aquarius</name>
    <dbReference type="NCBI Taxonomy" id="2169400"/>
    <lineage>
        <taxon>Bacteria</taxon>
        <taxon>Pseudomonadati</taxon>
        <taxon>Pseudomonadota</taxon>
        <taxon>Alphaproteobacteria</taxon>
        <taxon>Rhodobacterales</taxon>
        <taxon>Paracoccaceae</taxon>
        <taxon>Paragemmobacter</taxon>
    </lineage>
</organism>
<feature type="signal peptide" evidence="1">
    <location>
        <begin position="1"/>
        <end position="25"/>
    </location>
</feature>
<dbReference type="AlphaFoldDB" id="A0A2S0USC5"/>
<keyword evidence="1" id="KW-0732">Signal</keyword>
<sequence length="221" mass="23608">MMKRALVLALLLAFGPLLYQGSASAETAPATATVPAETKAATDLQGFRSARFGMTEDEVLAAIKTDFALSGDAVQIGENTAERTRVITITVKDVLPDGGASQISYIFGYKSKTLIQVGLLWSAAVDPDLTDAMIYANGDTLRAFFETAGYLPETITRNAVVDSGILLFRGADSQGHTAILLLQGSFAERDGKRELTPQALTLLYAENPDKPDVLQIESGDF</sequence>
<protein>
    <submittedName>
        <fullName evidence="2">Uncharacterized protein</fullName>
    </submittedName>
</protein>
<dbReference type="OrthoDB" id="7856223at2"/>
<evidence type="ECO:0000313" key="2">
    <source>
        <dbReference type="EMBL" id="AWB50707.1"/>
    </source>
</evidence>
<keyword evidence="2" id="KW-0614">Plasmid</keyword>
<accession>A0A2S0USC5</accession>
<dbReference type="EMBL" id="CP028919">
    <property type="protein sequence ID" value="AWB50707.1"/>
    <property type="molecule type" value="Genomic_DNA"/>
</dbReference>
<evidence type="ECO:0000256" key="1">
    <source>
        <dbReference type="SAM" id="SignalP"/>
    </source>
</evidence>
<gene>
    <name evidence="2" type="ORF">HYN69_19210</name>
</gene>
<reference evidence="2 3" key="1">
    <citation type="submission" date="2018-04" db="EMBL/GenBank/DDBJ databases">
        <title>Genome sequencing of Gemmobacter.</title>
        <authorList>
            <person name="Yi H."/>
            <person name="Baek M.-G."/>
        </authorList>
    </citation>
    <scope>NUCLEOTIDE SEQUENCE [LARGE SCALE GENOMIC DNA]</scope>
    <source>
        <strain evidence="2 3">HYN0069</strain>
        <plasmid evidence="2 3">unnamed1</plasmid>
    </source>
</reference>
<feature type="chain" id="PRO_5015490565" evidence="1">
    <location>
        <begin position="26"/>
        <end position="221"/>
    </location>
</feature>